<dbReference type="InterPro" id="IPR000073">
    <property type="entry name" value="AB_hydrolase_1"/>
</dbReference>
<accession>A0A8E2BB07</accession>
<dbReference type="Pfam" id="PF00561">
    <property type="entry name" value="Abhydrolase_1"/>
    <property type="match status" value="1"/>
</dbReference>
<feature type="domain" description="AB hydrolase-1" evidence="2">
    <location>
        <begin position="42"/>
        <end position="147"/>
    </location>
</feature>
<dbReference type="PANTHER" id="PTHR43433:SF5">
    <property type="entry name" value="AB HYDROLASE-1 DOMAIN-CONTAINING PROTEIN"/>
    <property type="match status" value="1"/>
</dbReference>
<dbReference type="PRINTS" id="PR00111">
    <property type="entry name" value="ABHYDROLASE"/>
</dbReference>
<dbReference type="Gene3D" id="3.40.50.1820">
    <property type="entry name" value="alpha/beta hydrolase"/>
    <property type="match status" value="1"/>
</dbReference>
<sequence length="283" mass="29560">MKPLSIAGAALLALFSAIAPAVLSAQEPAPLELHRQIHGQGPPLVLLHGAFMTIETNWATSLGELAKYNKVIAVELQGHGRTADSNGELGYETMADDVAGLLDKLGIEKASVMGYSMGGNVALQMALRHPDRVDRIVAVSAAASDKGLAPGHKEMVQRLTADMFTGAPMVAEYQKLSPKPDFPALVDKIKQLELKPFDWTAELAKVEAPVLLVAGDADVVTLGHLADMHAALGGHANGDVNGPSRSQLLVLSGTTHMGILADPAKAQQVAAAANVFLNAPAPK</sequence>
<organism evidence="3 4">
    <name type="scientific">Aminobacter carboxidus</name>
    <dbReference type="NCBI Taxonomy" id="376165"/>
    <lineage>
        <taxon>Bacteria</taxon>
        <taxon>Pseudomonadati</taxon>
        <taxon>Pseudomonadota</taxon>
        <taxon>Alphaproteobacteria</taxon>
        <taxon>Hyphomicrobiales</taxon>
        <taxon>Phyllobacteriaceae</taxon>
        <taxon>Aminobacter</taxon>
    </lineage>
</organism>
<dbReference type="InterPro" id="IPR050471">
    <property type="entry name" value="AB_hydrolase"/>
</dbReference>
<dbReference type="PANTHER" id="PTHR43433">
    <property type="entry name" value="HYDROLASE, ALPHA/BETA FOLD FAMILY PROTEIN"/>
    <property type="match status" value="1"/>
</dbReference>
<evidence type="ECO:0000259" key="2">
    <source>
        <dbReference type="Pfam" id="PF00561"/>
    </source>
</evidence>
<feature type="signal peptide" evidence="1">
    <location>
        <begin position="1"/>
        <end position="21"/>
    </location>
</feature>
<proteinExistence type="predicted"/>
<dbReference type="SUPFAM" id="SSF53474">
    <property type="entry name" value="alpha/beta-Hydrolases"/>
    <property type="match status" value="1"/>
</dbReference>
<dbReference type="AlphaFoldDB" id="A0A8E2BB07"/>
<dbReference type="EMBL" id="JACHGI010000001">
    <property type="protein sequence ID" value="MBB6464362.1"/>
    <property type="molecule type" value="Genomic_DNA"/>
</dbReference>
<comment type="caution">
    <text evidence="3">The sequence shown here is derived from an EMBL/GenBank/DDBJ whole genome shotgun (WGS) entry which is preliminary data.</text>
</comment>
<keyword evidence="1" id="KW-0732">Signal</keyword>
<dbReference type="RefSeq" id="WP_184766964.1">
    <property type="nucleotide sequence ID" value="NZ_JACHGI010000001.1"/>
</dbReference>
<evidence type="ECO:0000313" key="4">
    <source>
        <dbReference type="Proteomes" id="UP000532373"/>
    </source>
</evidence>
<evidence type="ECO:0000313" key="3">
    <source>
        <dbReference type="EMBL" id="MBB6464362.1"/>
    </source>
</evidence>
<name>A0A8E2BB07_9HYPH</name>
<gene>
    <name evidence="3" type="ORF">HNQ96_000209</name>
</gene>
<reference evidence="3 4" key="1">
    <citation type="submission" date="2020-08" db="EMBL/GenBank/DDBJ databases">
        <title>Genomic Encyclopedia of Type Strains, Phase IV (KMG-IV): sequencing the most valuable type-strain genomes for metagenomic binning, comparative biology and taxonomic classification.</title>
        <authorList>
            <person name="Goeker M."/>
        </authorList>
    </citation>
    <scope>NUCLEOTIDE SEQUENCE [LARGE SCALE GENOMIC DNA]</scope>
    <source>
        <strain evidence="3 4">DSM 17454</strain>
    </source>
</reference>
<evidence type="ECO:0000256" key="1">
    <source>
        <dbReference type="SAM" id="SignalP"/>
    </source>
</evidence>
<dbReference type="InterPro" id="IPR029058">
    <property type="entry name" value="AB_hydrolase_fold"/>
</dbReference>
<dbReference type="Proteomes" id="UP000532373">
    <property type="component" value="Unassembled WGS sequence"/>
</dbReference>
<feature type="chain" id="PRO_5034087847" evidence="1">
    <location>
        <begin position="22"/>
        <end position="283"/>
    </location>
</feature>
<protein>
    <submittedName>
        <fullName evidence="3">Pimeloyl-ACP methyl ester carboxylesterase</fullName>
    </submittedName>
</protein>